<comment type="caution">
    <text evidence="9">The sequence shown here is derived from an EMBL/GenBank/DDBJ whole genome shotgun (WGS) entry which is preliminary data.</text>
</comment>
<dbReference type="GO" id="GO:1990060">
    <property type="term" value="C:maltose transport complex"/>
    <property type="evidence" value="ECO:0007669"/>
    <property type="project" value="TreeGrafter"/>
</dbReference>
<evidence type="ECO:0000313" key="10">
    <source>
        <dbReference type="Proteomes" id="UP000193391"/>
    </source>
</evidence>
<organism evidence="9 10">
    <name type="scientific">Thalassospira mesophila</name>
    <dbReference type="NCBI Taxonomy" id="1293891"/>
    <lineage>
        <taxon>Bacteria</taxon>
        <taxon>Pseudomonadati</taxon>
        <taxon>Pseudomonadota</taxon>
        <taxon>Alphaproteobacteria</taxon>
        <taxon>Rhodospirillales</taxon>
        <taxon>Thalassospiraceae</taxon>
        <taxon>Thalassospira</taxon>
    </lineage>
</organism>
<dbReference type="NCBIfam" id="NF008653">
    <property type="entry name" value="PRK11650.1"/>
    <property type="match status" value="1"/>
</dbReference>
<dbReference type="InterPro" id="IPR017871">
    <property type="entry name" value="ABC_transporter-like_CS"/>
</dbReference>
<dbReference type="InterPro" id="IPR008995">
    <property type="entry name" value="Mo/tungstate-bd_C_term_dom"/>
</dbReference>
<keyword evidence="7" id="KW-0472">Membrane</keyword>
<dbReference type="Proteomes" id="UP000193391">
    <property type="component" value="Unassembled WGS sequence"/>
</dbReference>
<dbReference type="InterPro" id="IPR040582">
    <property type="entry name" value="OB_MalK-like"/>
</dbReference>
<evidence type="ECO:0000256" key="5">
    <source>
        <dbReference type="ARBA" id="ARBA00022741"/>
    </source>
</evidence>
<evidence type="ECO:0000256" key="2">
    <source>
        <dbReference type="ARBA" id="ARBA00022448"/>
    </source>
</evidence>
<evidence type="ECO:0000313" key="9">
    <source>
        <dbReference type="EMBL" id="OSQ36802.1"/>
    </source>
</evidence>
<evidence type="ECO:0000256" key="6">
    <source>
        <dbReference type="ARBA" id="ARBA00022840"/>
    </source>
</evidence>
<accession>A0A1Y2KXG7</accession>
<dbReference type="AlphaFoldDB" id="A0A1Y2KXG7"/>
<dbReference type="SMART" id="SM00382">
    <property type="entry name" value="AAA"/>
    <property type="match status" value="1"/>
</dbReference>
<dbReference type="Pfam" id="PF17912">
    <property type="entry name" value="OB_MalK"/>
    <property type="match status" value="1"/>
</dbReference>
<evidence type="ECO:0000256" key="3">
    <source>
        <dbReference type="ARBA" id="ARBA00022475"/>
    </source>
</evidence>
<dbReference type="InterPro" id="IPR003439">
    <property type="entry name" value="ABC_transporter-like_ATP-bd"/>
</dbReference>
<dbReference type="GO" id="GO:0015423">
    <property type="term" value="F:ABC-type maltose transporter activity"/>
    <property type="evidence" value="ECO:0007669"/>
    <property type="project" value="TreeGrafter"/>
</dbReference>
<dbReference type="Gene3D" id="3.40.50.300">
    <property type="entry name" value="P-loop containing nucleotide triphosphate hydrolases"/>
    <property type="match status" value="1"/>
</dbReference>
<dbReference type="GO" id="GO:0016887">
    <property type="term" value="F:ATP hydrolysis activity"/>
    <property type="evidence" value="ECO:0007669"/>
    <property type="project" value="InterPro"/>
</dbReference>
<evidence type="ECO:0000256" key="7">
    <source>
        <dbReference type="ARBA" id="ARBA00023136"/>
    </source>
</evidence>
<dbReference type="PROSITE" id="PS00211">
    <property type="entry name" value="ABC_TRANSPORTER_1"/>
    <property type="match status" value="1"/>
</dbReference>
<keyword evidence="10" id="KW-1185">Reference proteome</keyword>
<dbReference type="InterPro" id="IPR003593">
    <property type="entry name" value="AAA+_ATPase"/>
</dbReference>
<keyword evidence="3" id="KW-1003">Cell membrane</keyword>
<dbReference type="InterPro" id="IPR047641">
    <property type="entry name" value="ABC_transpr_MalK/UgpC-like"/>
</dbReference>
<reference evidence="9 10" key="1">
    <citation type="submission" date="2014-03" db="EMBL/GenBank/DDBJ databases">
        <title>The draft genome sequence of Thalassospira mesophila JCM 18969.</title>
        <authorList>
            <person name="Lai Q."/>
            <person name="Shao Z."/>
        </authorList>
    </citation>
    <scope>NUCLEOTIDE SEQUENCE [LARGE SCALE GENOMIC DNA]</scope>
    <source>
        <strain evidence="9 10">JCM 18969</strain>
    </source>
</reference>
<dbReference type="RefSeq" id="WP_085584842.1">
    <property type="nucleotide sequence ID" value="NZ_JFKA01000009.1"/>
</dbReference>
<dbReference type="STRING" id="1293891.TMES_17210"/>
<comment type="similarity">
    <text evidence="1">Belongs to the ABC transporter superfamily.</text>
</comment>
<dbReference type="OrthoDB" id="394852at2"/>
<dbReference type="Gene3D" id="2.40.50.140">
    <property type="entry name" value="Nucleic acid-binding proteins"/>
    <property type="match status" value="1"/>
</dbReference>
<keyword evidence="6 9" id="KW-0067">ATP-binding</keyword>
<sequence length="360" mass="39631">MTTSVVLEKVEKRYGVFDVIHGIDLQIDPGEFAVFVGPSGCGKSTLLRMIAGLEEISGGALMMDGERMNEVVSSERGIAMVFQSYALYPHMSVYKNLAFGLETAGYKKADIEPRVQQAARVLQIEPLLQRKPKALSGGQRQRVAIGRAIVREPKLFLFDEPLSNLDAELRVQMRVEIARLHRQLGNTMIYVTHDQVEAMTMADKIVVLNAGRIEQVGRPLDLYNHPVNRFVAGFIGSPKMNFLEGMVEATNGETTTIRVCGASVTLPRGLRHVETDMPVTLGIRPEHLDREESSGIKLADLQIDLVENLGDETLLYARSPDGQPINMSLAGQQVIFNGSTIPAHFDVAHCHVFGPDGKAL</sequence>
<evidence type="ECO:0000259" key="8">
    <source>
        <dbReference type="PROSITE" id="PS50893"/>
    </source>
</evidence>
<dbReference type="InterPro" id="IPR012340">
    <property type="entry name" value="NA-bd_OB-fold"/>
</dbReference>
<gene>
    <name evidence="9" type="ORF">TMES_17210</name>
</gene>
<dbReference type="FunFam" id="3.40.50.300:FF:000042">
    <property type="entry name" value="Maltose/maltodextrin ABC transporter, ATP-binding protein"/>
    <property type="match status" value="1"/>
</dbReference>
<dbReference type="SUPFAM" id="SSF50331">
    <property type="entry name" value="MOP-like"/>
    <property type="match status" value="1"/>
</dbReference>
<dbReference type="Gene3D" id="2.40.50.100">
    <property type="match status" value="1"/>
</dbReference>
<dbReference type="InterPro" id="IPR027417">
    <property type="entry name" value="P-loop_NTPase"/>
</dbReference>
<keyword evidence="2" id="KW-0813">Transport</keyword>
<dbReference type="SUPFAM" id="SSF52540">
    <property type="entry name" value="P-loop containing nucleoside triphosphate hydrolases"/>
    <property type="match status" value="1"/>
</dbReference>
<evidence type="ECO:0000256" key="4">
    <source>
        <dbReference type="ARBA" id="ARBA00022519"/>
    </source>
</evidence>
<dbReference type="InterPro" id="IPR015855">
    <property type="entry name" value="ABC_transpr_MalK-like"/>
</dbReference>
<name>A0A1Y2KXG7_9PROT</name>
<evidence type="ECO:0000256" key="1">
    <source>
        <dbReference type="ARBA" id="ARBA00005417"/>
    </source>
</evidence>
<dbReference type="PANTHER" id="PTHR43875">
    <property type="entry name" value="MALTODEXTRIN IMPORT ATP-BINDING PROTEIN MSMX"/>
    <property type="match status" value="1"/>
</dbReference>
<dbReference type="EMBL" id="JFKA01000009">
    <property type="protein sequence ID" value="OSQ36802.1"/>
    <property type="molecule type" value="Genomic_DNA"/>
</dbReference>
<dbReference type="PROSITE" id="PS50893">
    <property type="entry name" value="ABC_TRANSPORTER_2"/>
    <property type="match status" value="1"/>
</dbReference>
<feature type="domain" description="ABC transporter" evidence="8">
    <location>
        <begin position="5"/>
        <end position="235"/>
    </location>
</feature>
<proteinExistence type="inferred from homology"/>
<keyword evidence="5" id="KW-0547">Nucleotide-binding</keyword>
<keyword evidence="4" id="KW-0997">Cell inner membrane</keyword>
<dbReference type="PANTHER" id="PTHR43875:SF3">
    <property type="entry name" value="MALTOSE_MALTODEXTRIN IMPORT ATP-BINDING PROTEIN MALK"/>
    <property type="match status" value="1"/>
</dbReference>
<dbReference type="GO" id="GO:0055052">
    <property type="term" value="C:ATP-binding cassette (ABC) transporter complex, substrate-binding subunit-containing"/>
    <property type="evidence" value="ECO:0007669"/>
    <property type="project" value="TreeGrafter"/>
</dbReference>
<dbReference type="GO" id="GO:0005524">
    <property type="term" value="F:ATP binding"/>
    <property type="evidence" value="ECO:0007669"/>
    <property type="project" value="UniProtKB-KW"/>
</dbReference>
<dbReference type="CDD" id="cd03301">
    <property type="entry name" value="ABC_MalK_N"/>
    <property type="match status" value="1"/>
</dbReference>
<protein>
    <submittedName>
        <fullName evidence="9">Sugar ABC transporter ATP-binding protein</fullName>
    </submittedName>
</protein>
<dbReference type="Pfam" id="PF00005">
    <property type="entry name" value="ABC_tran"/>
    <property type="match status" value="1"/>
</dbReference>